<organism evidence="1">
    <name type="scientific">Megaviridae environmental sample</name>
    <dbReference type="NCBI Taxonomy" id="1737588"/>
    <lineage>
        <taxon>Viruses</taxon>
        <taxon>Varidnaviria</taxon>
        <taxon>Bamfordvirae</taxon>
        <taxon>Nucleocytoviricota</taxon>
        <taxon>Megaviricetes</taxon>
        <taxon>Imitervirales</taxon>
        <taxon>Mimiviridae</taxon>
        <taxon>environmental samples</taxon>
    </lineage>
</organism>
<evidence type="ECO:0000313" key="1">
    <source>
        <dbReference type="EMBL" id="QFG73706.1"/>
    </source>
</evidence>
<dbReference type="EMBL" id="MN448269">
    <property type="protein sequence ID" value="QFG73706.1"/>
    <property type="molecule type" value="Genomic_DNA"/>
</dbReference>
<protein>
    <submittedName>
        <fullName evidence="1">Uncharacterized protein</fullName>
    </submittedName>
</protein>
<name>A0A5J6VHQ0_9VIRU</name>
<accession>A0A5J6VHQ0</accession>
<reference evidence="1" key="1">
    <citation type="journal article" date="2019" name="Philos. Trans. R. Soc. Lond., B, Biol. Sci.">
        <title>Targeted metagenomic recovery of four divergent viruses reveals shared and distinctive characteristics of giant viruses of marine eukaryotes.</title>
        <authorList>
            <person name="Needham D.M."/>
            <person name="Poirier C."/>
            <person name="Hehenberger E."/>
            <person name="Jimenez V."/>
            <person name="Swalwell J.E."/>
            <person name="Santoro A.E."/>
            <person name="Worden A.Z."/>
        </authorList>
    </citation>
    <scope>NUCLEOTIDE SEQUENCE</scope>
    <source>
        <strain evidence="1">OPacV-662</strain>
    </source>
</reference>
<sequence length="491" mass="58192">MDINVLTKQNLTLKKQLYKTKEKYKRIKKGEREYSFTLQSHLDDLKKFEFSIPLKEFDYNLLMWEYDLDSWLKRRVSKMIKSNHSPLKHVRPWKKFFETLDDLVQVLHDDATCLGFYERLRDNLYWMALDNQYCEIISQHNDRRYRVVFGPHVSMTNLGIQPDNIYEDNITLLRINEQTIQLPPWDKFQLLHFILNNHWSTSIEMEPMCGIINLDGSSPFDDDINECNNTMHRIVNNNFEITYIKDERLPPITIDVKQNHDISPHIITYILNDYFQLDNADFNAIIDLFIQIANLLESNHHVNSIYMCLDCVAARMRENNKSFKNYTSIPTQTISKFTLVGNSAYQKYTSVHVKRALYMFPRLEPIDMSKTNISIKMTPVYDGDLANCFLFERNYPPDVEGKLIMMYLEERFTAKQKIHGKNIIWKNIQSKYTSWELISWENIIMGGKYFSVEIILNNKYIGLGDHLWIGNSNEDSCVRIRCAENMVHFLS</sequence>
<proteinExistence type="predicted"/>